<accession>A0A7S0AVJ4</accession>
<evidence type="ECO:0000256" key="1">
    <source>
        <dbReference type="ARBA" id="ARBA00006626"/>
    </source>
</evidence>
<dbReference type="EMBL" id="HBEJ01014538">
    <property type="protein sequence ID" value="CAD8375522.1"/>
    <property type="molecule type" value="Transcribed_RNA"/>
</dbReference>
<dbReference type="CDD" id="cd14854">
    <property type="entry name" value="TRAPPC2L"/>
    <property type="match status" value="1"/>
</dbReference>
<dbReference type="InterPro" id="IPR006722">
    <property type="entry name" value="Sedlin"/>
</dbReference>
<dbReference type="Pfam" id="PF04628">
    <property type="entry name" value="Sedlin_N"/>
    <property type="match status" value="1"/>
</dbReference>
<reference evidence="3" key="1">
    <citation type="submission" date="2021-01" db="EMBL/GenBank/DDBJ databases">
        <authorList>
            <person name="Corre E."/>
            <person name="Pelletier E."/>
            <person name="Niang G."/>
            <person name="Scheremetjew M."/>
            <person name="Finn R."/>
            <person name="Kale V."/>
            <person name="Holt S."/>
            <person name="Cochrane G."/>
            <person name="Meng A."/>
            <person name="Brown T."/>
            <person name="Cohen L."/>
        </authorList>
    </citation>
    <scope>NUCLEOTIDE SEQUENCE</scope>
    <source>
        <strain evidence="3">CCMP3303</strain>
    </source>
</reference>
<proteinExistence type="inferred from homology"/>
<dbReference type="GO" id="GO:0005737">
    <property type="term" value="C:cytoplasm"/>
    <property type="evidence" value="ECO:0007669"/>
    <property type="project" value="GOC"/>
</dbReference>
<protein>
    <recommendedName>
        <fullName evidence="2">Trafficking protein particle complex subunit 2-like protein</fullName>
    </recommendedName>
</protein>
<evidence type="ECO:0000256" key="2">
    <source>
        <dbReference type="ARBA" id="ARBA00024408"/>
    </source>
</evidence>
<dbReference type="InterPro" id="IPR011012">
    <property type="entry name" value="Longin-like_dom_sf"/>
</dbReference>
<dbReference type="Gene3D" id="3.30.450.70">
    <property type="match status" value="1"/>
</dbReference>
<dbReference type="SUPFAM" id="SSF64356">
    <property type="entry name" value="SNARE-like"/>
    <property type="match status" value="1"/>
</dbReference>
<name>A0A7S0AVJ4_9STRA</name>
<dbReference type="GO" id="GO:0006888">
    <property type="term" value="P:endoplasmic reticulum to Golgi vesicle-mediated transport"/>
    <property type="evidence" value="ECO:0007669"/>
    <property type="project" value="InterPro"/>
</dbReference>
<organism evidence="3">
    <name type="scientific">Minutocellus polymorphus</name>
    <dbReference type="NCBI Taxonomy" id="265543"/>
    <lineage>
        <taxon>Eukaryota</taxon>
        <taxon>Sar</taxon>
        <taxon>Stramenopiles</taxon>
        <taxon>Ochrophyta</taxon>
        <taxon>Bacillariophyta</taxon>
        <taxon>Mediophyceae</taxon>
        <taxon>Cymatosirophycidae</taxon>
        <taxon>Cymatosirales</taxon>
        <taxon>Cymatosiraceae</taxon>
        <taxon>Minutocellus</taxon>
    </lineage>
</organism>
<dbReference type="InterPro" id="IPR044760">
    <property type="entry name" value="TRAPPC2L"/>
</dbReference>
<dbReference type="AlphaFoldDB" id="A0A7S0AVJ4"/>
<gene>
    <name evidence="3" type="ORF">MPOL1434_LOCUS8532</name>
</gene>
<evidence type="ECO:0000313" key="3">
    <source>
        <dbReference type="EMBL" id="CAD8375522.1"/>
    </source>
</evidence>
<comment type="similarity">
    <text evidence="1">Belongs to the TRAPP small subunits family. Sedlin subfamily.</text>
</comment>
<dbReference type="PANTHER" id="PTHR12403">
    <property type="entry name" value="TRAFFICKING PROTEIN PARTICLE COMPLEX SUBUNIT 2"/>
    <property type="match status" value="1"/>
</dbReference>
<sequence>MALVGLAVVGRENEPLYLRDFGADSLSAAAAAASDAKDADPFGFFNREGRGANDSCSLRHQFIIHAALDRFEEMTGPSSGGRWRTPGAVGNNAMWVGLLCPIEEVRVYGYLTNTGIKFLVLVEDEDEMMIQSGDSNKQTSARDKDLKAFMVVLHDLFVEYTLNPFSKLRGKISSRRFDDGVLKCVTALNAKHAA</sequence>